<organism evidence="4 5">
    <name type="scientific">Cupriavidus malaysiensis</name>
    <dbReference type="NCBI Taxonomy" id="367825"/>
    <lineage>
        <taxon>Bacteria</taxon>
        <taxon>Pseudomonadati</taxon>
        <taxon>Pseudomonadota</taxon>
        <taxon>Betaproteobacteria</taxon>
        <taxon>Burkholderiales</taxon>
        <taxon>Burkholderiaceae</taxon>
        <taxon>Cupriavidus</taxon>
    </lineage>
</organism>
<evidence type="ECO:0000313" key="5">
    <source>
        <dbReference type="Proteomes" id="UP000177515"/>
    </source>
</evidence>
<dbReference type="Proteomes" id="UP000177515">
    <property type="component" value="Chromosome 2"/>
</dbReference>
<feature type="chain" id="PRO_5045903377" description="BON domain-containing protein" evidence="2">
    <location>
        <begin position="26"/>
        <end position="126"/>
    </location>
</feature>
<evidence type="ECO:0000259" key="3">
    <source>
        <dbReference type="PROSITE" id="PS50914"/>
    </source>
</evidence>
<sequence length="126" mass="12975">MMRIPYRIQLATLAALLAVAAGASAQTYGAPADNRSSGYSSGTTGADGTSGSNQPITDSTVTTKIKTKLLATKDLKSTGIHVVTKNGMVTLTGSVPSDAEHATALQVVRSVDGVRDVNDELNVQAR</sequence>
<protein>
    <recommendedName>
        <fullName evidence="3">BON domain-containing protein</fullName>
    </recommendedName>
</protein>
<evidence type="ECO:0000256" key="1">
    <source>
        <dbReference type="SAM" id="MobiDB-lite"/>
    </source>
</evidence>
<feature type="region of interest" description="Disordered" evidence="1">
    <location>
        <begin position="28"/>
        <end position="59"/>
    </location>
</feature>
<dbReference type="PROSITE" id="PS50914">
    <property type="entry name" value="BON"/>
    <property type="match status" value="1"/>
</dbReference>
<dbReference type="InterPro" id="IPR051686">
    <property type="entry name" value="Lipoprotein_DolP"/>
</dbReference>
<proteinExistence type="predicted"/>
<dbReference type="SMART" id="SM00749">
    <property type="entry name" value="BON"/>
    <property type="match status" value="1"/>
</dbReference>
<keyword evidence="5" id="KW-1185">Reference proteome</keyword>
<dbReference type="Gene3D" id="3.30.1340.30">
    <property type="match status" value="1"/>
</dbReference>
<dbReference type="Pfam" id="PF04972">
    <property type="entry name" value="BON"/>
    <property type="match status" value="1"/>
</dbReference>
<accession>A0ABM6FGJ1</accession>
<dbReference type="InterPro" id="IPR014004">
    <property type="entry name" value="Transpt-assoc_nodulatn_dom_bac"/>
</dbReference>
<dbReference type="PANTHER" id="PTHR34606">
    <property type="entry name" value="BON DOMAIN-CONTAINING PROTEIN"/>
    <property type="match status" value="1"/>
</dbReference>
<name>A0ABM6FGJ1_9BURK</name>
<reference evidence="4 5" key="1">
    <citation type="submission" date="2016-10" db="EMBL/GenBank/DDBJ databases">
        <title>Complete genome sequences of three Cupriavidus strains isolated from various Malaysian environments.</title>
        <authorList>
            <person name="Abdullah A.A.-A."/>
            <person name="Shafie N.A.H."/>
            <person name="Lau N.S."/>
        </authorList>
    </citation>
    <scope>NUCLEOTIDE SEQUENCE [LARGE SCALE GENOMIC DNA]</scope>
    <source>
        <strain evidence="4 5">USMAA1020</strain>
    </source>
</reference>
<dbReference type="EMBL" id="CP017755">
    <property type="protein sequence ID" value="AOZ11066.1"/>
    <property type="molecule type" value="Genomic_DNA"/>
</dbReference>
<feature type="domain" description="BON" evidence="3">
    <location>
        <begin position="57"/>
        <end position="125"/>
    </location>
</feature>
<feature type="compositionally biased region" description="Low complexity" evidence="1">
    <location>
        <begin position="36"/>
        <end position="52"/>
    </location>
</feature>
<gene>
    <name evidence="4" type="ORF">BKK80_34220</name>
</gene>
<dbReference type="PANTHER" id="PTHR34606:SF15">
    <property type="entry name" value="BON DOMAIN-CONTAINING PROTEIN"/>
    <property type="match status" value="1"/>
</dbReference>
<dbReference type="InterPro" id="IPR007055">
    <property type="entry name" value="BON_dom"/>
</dbReference>
<keyword evidence="2" id="KW-0732">Signal</keyword>
<feature type="signal peptide" evidence="2">
    <location>
        <begin position="1"/>
        <end position="25"/>
    </location>
</feature>
<evidence type="ECO:0000313" key="4">
    <source>
        <dbReference type="EMBL" id="AOZ11066.1"/>
    </source>
</evidence>
<evidence type="ECO:0000256" key="2">
    <source>
        <dbReference type="SAM" id="SignalP"/>
    </source>
</evidence>
<dbReference type="RefSeq" id="WP_071073566.1">
    <property type="nucleotide sequence ID" value="NZ_CP017755.1"/>
</dbReference>